<keyword evidence="4" id="KW-0963">Cytoplasm</keyword>
<dbReference type="PANTHER" id="PTHR14145">
    <property type="entry name" value="26S PROTESOME SUBUNIT 6"/>
    <property type="match status" value="1"/>
</dbReference>
<evidence type="ECO:0000256" key="5">
    <source>
        <dbReference type="ARBA" id="ARBA00022790"/>
    </source>
</evidence>
<dbReference type="Pfam" id="PF01399">
    <property type="entry name" value="PCI"/>
    <property type="match status" value="1"/>
</dbReference>
<dbReference type="OrthoDB" id="422427at2759"/>
<protein>
    <recommendedName>
        <fullName evidence="8">PCI domain-containing protein</fullName>
    </recommendedName>
</protein>
<dbReference type="GO" id="GO:0008180">
    <property type="term" value="C:COP9 signalosome"/>
    <property type="evidence" value="ECO:0007669"/>
    <property type="project" value="UniProtKB-KW"/>
</dbReference>
<evidence type="ECO:0000256" key="2">
    <source>
        <dbReference type="ARBA" id="ARBA00004496"/>
    </source>
</evidence>
<evidence type="ECO:0000256" key="1">
    <source>
        <dbReference type="ARBA" id="ARBA00004123"/>
    </source>
</evidence>
<dbReference type="InterPro" id="IPR019585">
    <property type="entry name" value="Rpn7/CSN1"/>
</dbReference>
<evidence type="ECO:0000256" key="6">
    <source>
        <dbReference type="ARBA" id="ARBA00023242"/>
    </source>
</evidence>
<evidence type="ECO:0000256" key="7">
    <source>
        <dbReference type="SAM" id="MobiDB-lite"/>
    </source>
</evidence>
<sequence length="541" mass="59822">MPEPASPNYPNENNDVLAHLDPATFDWPTFLASYTGRALIIRLLHVVNFTLSSPSPSPSSVALAQTALRRLVPLIKQTFDHNAYLYVMNALATINSRTQQSIEDDSVSGSSSRRGGELDGVPDWDWVEEVKREERKQKGQLEVELQGYMSTLIRESIRLSHIALARLASKRGDALSAVNHFIDGREYATGPMQHLEHALGSLEICLIFNQPLSLPGHISKLEATLDRALPASVTRTIEAAHTTALDIRETREREQRNATLRQSVSLKLRIARTLVALDNQDYHFAGRQCCDIIDDDGLGEYEGHAISSSDVSLIGALCILATGRREEMRTKVLDNMAFRATVDDGSAWVIDLVTAFVDARYADVEVLMKKNEWMILLNPFLCPHSKKIQGLVRTKALVQYTEPFSSVSVHMMSQALGVKPELLLEDLEKLVEEGRINGKIDLIDGVLQMKQPDPGHELRMNAIKLGTATNEATRYAILRLKLQEAGITVDPRPPARSAGPTDSSDPSGPPFYTDVPPEYIEPVPLAISPGFVKRAKGKLPS</sequence>
<feature type="compositionally biased region" description="Low complexity" evidence="7">
    <location>
        <begin position="497"/>
        <end position="506"/>
    </location>
</feature>
<reference evidence="9 10" key="1">
    <citation type="submission" date="2016-06" db="EMBL/GenBank/DDBJ databases">
        <title>Evolution of pathogenesis and genome organization in the Tremellales.</title>
        <authorList>
            <person name="Cuomo C."/>
            <person name="Litvintseva A."/>
            <person name="Heitman J."/>
            <person name="Chen Y."/>
            <person name="Sun S."/>
            <person name="Springer D."/>
            <person name="Dromer F."/>
            <person name="Young S."/>
            <person name="Zeng Q."/>
            <person name="Chapman S."/>
            <person name="Gujja S."/>
            <person name="Saif S."/>
            <person name="Birren B."/>
        </authorList>
    </citation>
    <scope>NUCLEOTIDE SEQUENCE [LARGE SCALE GENOMIC DNA]</scope>
    <source>
        <strain evidence="9 10">ATCC 28783</strain>
    </source>
</reference>
<dbReference type="InterPro" id="IPR045135">
    <property type="entry name" value="Rpn7_N"/>
</dbReference>
<dbReference type="PANTHER" id="PTHR14145:SF2">
    <property type="entry name" value="COP9 SIGNALOSOME COMPLEX SUBUNIT 1"/>
    <property type="match status" value="1"/>
</dbReference>
<dbReference type="SMART" id="SM00088">
    <property type="entry name" value="PINT"/>
    <property type="match status" value="1"/>
</dbReference>
<dbReference type="SUPFAM" id="SSF46785">
    <property type="entry name" value="Winged helix' DNA-binding domain"/>
    <property type="match status" value="1"/>
</dbReference>
<dbReference type="InterPro" id="IPR036390">
    <property type="entry name" value="WH_DNA-bd_sf"/>
</dbReference>
<name>A0A4Q1BM36_TREME</name>
<dbReference type="PROSITE" id="PS50250">
    <property type="entry name" value="PCI"/>
    <property type="match status" value="1"/>
</dbReference>
<keyword evidence="5" id="KW-0736">Signalosome</keyword>
<evidence type="ECO:0000256" key="3">
    <source>
        <dbReference type="ARBA" id="ARBA00008793"/>
    </source>
</evidence>
<dbReference type="EMBL" id="SDIL01000040">
    <property type="protein sequence ID" value="RXK38874.1"/>
    <property type="molecule type" value="Genomic_DNA"/>
</dbReference>
<dbReference type="Proteomes" id="UP000289152">
    <property type="component" value="Unassembled WGS sequence"/>
</dbReference>
<proteinExistence type="inferred from homology"/>
<comment type="caution">
    <text evidence="9">The sequence shown here is derived from an EMBL/GenBank/DDBJ whole genome shotgun (WGS) entry which is preliminary data.</text>
</comment>
<organism evidence="9 10">
    <name type="scientific">Tremella mesenterica</name>
    <name type="common">Jelly fungus</name>
    <dbReference type="NCBI Taxonomy" id="5217"/>
    <lineage>
        <taxon>Eukaryota</taxon>
        <taxon>Fungi</taxon>
        <taxon>Dikarya</taxon>
        <taxon>Basidiomycota</taxon>
        <taxon>Agaricomycotina</taxon>
        <taxon>Tremellomycetes</taxon>
        <taxon>Tremellales</taxon>
        <taxon>Tremellaceae</taxon>
        <taxon>Tremella</taxon>
    </lineage>
</organism>
<comment type="subcellular location">
    <subcellularLocation>
        <location evidence="2">Cytoplasm</location>
    </subcellularLocation>
    <subcellularLocation>
        <location evidence="1">Nucleus</location>
    </subcellularLocation>
</comment>
<evidence type="ECO:0000313" key="9">
    <source>
        <dbReference type="EMBL" id="RXK38874.1"/>
    </source>
</evidence>
<dbReference type="FunCoup" id="A0A4Q1BM36">
    <property type="interactions" value="522"/>
</dbReference>
<dbReference type="Gene3D" id="1.25.40.570">
    <property type="match status" value="1"/>
</dbReference>
<dbReference type="InParanoid" id="A0A4Q1BM36"/>
<feature type="domain" description="PCI" evidence="8">
    <location>
        <begin position="278"/>
        <end position="454"/>
    </location>
</feature>
<evidence type="ECO:0000313" key="10">
    <source>
        <dbReference type="Proteomes" id="UP000289152"/>
    </source>
</evidence>
<dbReference type="VEuPathDB" id="FungiDB:TREMEDRAFT_14118"/>
<dbReference type="GO" id="GO:0005737">
    <property type="term" value="C:cytoplasm"/>
    <property type="evidence" value="ECO:0007669"/>
    <property type="project" value="UniProtKB-SubCell"/>
</dbReference>
<gene>
    <name evidence="9" type="ORF">M231_03823</name>
</gene>
<dbReference type="STRING" id="5217.A0A4Q1BM36"/>
<feature type="region of interest" description="Disordered" evidence="7">
    <location>
        <begin position="99"/>
        <end position="121"/>
    </location>
</feature>
<evidence type="ECO:0000256" key="4">
    <source>
        <dbReference type="ARBA" id="ARBA00022490"/>
    </source>
</evidence>
<feature type="region of interest" description="Disordered" evidence="7">
    <location>
        <begin position="488"/>
        <end position="517"/>
    </location>
</feature>
<accession>A0A4Q1BM36</accession>
<dbReference type="InterPro" id="IPR000717">
    <property type="entry name" value="PCI_dom"/>
</dbReference>
<comment type="similarity">
    <text evidence="3">Belongs to the CSN1 family.</text>
</comment>
<dbReference type="AlphaFoldDB" id="A0A4Q1BM36"/>
<keyword evidence="10" id="KW-1185">Reference proteome</keyword>
<dbReference type="Pfam" id="PF10602">
    <property type="entry name" value="RPN7"/>
    <property type="match status" value="1"/>
</dbReference>
<evidence type="ECO:0000259" key="8">
    <source>
        <dbReference type="PROSITE" id="PS50250"/>
    </source>
</evidence>
<keyword evidence="6" id="KW-0539">Nucleus</keyword>